<proteinExistence type="inferred from homology"/>
<dbReference type="SUPFAM" id="SSF81665">
    <property type="entry name" value="Calcium ATPase, transmembrane domain M"/>
    <property type="match status" value="1"/>
</dbReference>
<evidence type="ECO:0000256" key="4">
    <source>
        <dbReference type="ARBA" id="ARBA00012786"/>
    </source>
</evidence>
<evidence type="ECO:0000313" key="20">
    <source>
        <dbReference type="EMBL" id="BBH92179.1"/>
    </source>
</evidence>
<evidence type="ECO:0000256" key="1">
    <source>
        <dbReference type="ARBA" id="ARBA00003954"/>
    </source>
</evidence>
<feature type="domain" description="Cation-transporting P-type ATPase N-terminal" evidence="19">
    <location>
        <begin position="22"/>
        <end position="95"/>
    </location>
</feature>
<keyword evidence="11" id="KW-0067">ATP-binding</keyword>
<dbReference type="InterPro" id="IPR023214">
    <property type="entry name" value="HAD_sf"/>
</dbReference>
<feature type="transmembrane region" description="Helical" evidence="18">
    <location>
        <begin position="261"/>
        <end position="283"/>
    </location>
</feature>
<dbReference type="InterPro" id="IPR004014">
    <property type="entry name" value="ATPase_P-typ_cation-transptr_N"/>
</dbReference>
<evidence type="ECO:0000256" key="12">
    <source>
        <dbReference type="ARBA" id="ARBA00022842"/>
    </source>
</evidence>
<dbReference type="Pfam" id="PF00689">
    <property type="entry name" value="Cation_ATPase_C"/>
    <property type="match status" value="1"/>
</dbReference>
<evidence type="ECO:0000256" key="13">
    <source>
        <dbReference type="ARBA" id="ARBA00022967"/>
    </source>
</evidence>
<feature type="transmembrane region" description="Helical" evidence="18">
    <location>
        <begin position="828"/>
        <end position="848"/>
    </location>
</feature>
<keyword evidence="10" id="KW-0547">Nucleotide-binding</keyword>
<dbReference type="Gene3D" id="3.40.50.1000">
    <property type="entry name" value="HAD superfamily/HAD-like"/>
    <property type="match status" value="1"/>
</dbReference>
<dbReference type="InterPro" id="IPR023298">
    <property type="entry name" value="ATPase_P-typ_TM_dom_sf"/>
</dbReference>
<dbReference type="SFLD" id="SFLDF00027">
    <property type="entry name" value="p-type_atpase"/>
    <property type="match status" value="1"/>
</dbReference>
<evidence type="ECO:0000256" key="3">
    <source>
        <dbReference type="ARBA" id="ARBA00008746"/>
    </source>
</evidence>
<dbReference type="SMART" id="SM00831">
    <property type="entry name" value="Cation_ATPase_N"/>
    <property type="match status" value="1"/>
</dbReference>
<dbReference type="InterPro" id="IPR036412">
    <property type="entry name" value="HAD-like_sf"/>
</dbReference>
<evidence type="ECO:0000256" key="15">
    <source>
        <dbReference type="ARBA" id="ARBA00023136"/>
    </source>
</evidence>
<dbReference type="SUPFAM" id="SSF81653">
    <property type="entry name" value="Calcium ATPase, transduction domain A"/>
    <property type="match status" value="1"/>
</dbReference>
<evidence type="ECO:0000256" key="18">
    <source>
        <dbReference type="SAM" id="Phobius"/>
    </source>
</evidence>
<gene>
    <name evidence="20" type="primary">mgt</name>
    <name evidence="20" type="ORF">KTA_03780</name>
</gene>
<dbReference type="GO" id="GO:0005886">
    <property type="term" value="C:plasma membrane"/>
    <property type="evidence" value="ECO:0007669"/>
    <property type="project" value="UniProtKB-SubCell"/>
</dbReference>
<dbReference type="Gene3D" id="1.20.1110.10">
    <property type="entry name" value="Calcium-transporting ATPase, transmembrane domain"/>
    <property type="match status" value="1"/>
</dbReference>
<dbReference type="AlphaFoldDB" id="A0A455SYK1"/>
<evidence type="ECO:0000256" key="17">
    <source>
        <dbReference type="ARBA" id="ARBA00047295"/>
    </source>
</evidence>
<keyword evidence="14 18" id="KW-1133">Transmembrane helix</keyword>
<evidence type="ECO:0000256" key="9">
    <source>
        <dbReference type="ARBA" id="ARBA00022692"/>
    </source>
</evidence>
<feature type="transmembrane region" description="Helical" evidence="18">
    <location>
        <begin position="289"/>
        <end position="313"/>
    </location>
</feature>
<dbReference type="Gene3D" id="3.40.1110.10">
    <property type="entry name" value="Calcium-transporting ATPase, cytoplasmic domain N"/>
    <property type="match status" value="1"/>
</dbReference>
<dbReference type="InterPro" id="IPR018303">
    <property type="entry name" value="ATPase_P-typ_P_site"/>
</dbReference>
<dbReference type="InterPro" id="IPR001757">
    <property type="entry name" value="P_typ_ATPase"/>
</dbReference>
<dbReference type="PRINTS" id="PR01836">
    <property type="entry name" value="MGATPASE"/>
</dbReference>
<keyword evidence="13" id="KW-1278">Translocase</keyword>
<evidence type="ECO:0000259" key="19">
    <source>
        <dbReference type="SMART" id="SM00831"/>
    </source>
</evidence>
<evidence type="ECO:0000256" key="7">
    <source>
        <dbReference type="ARBA" id="ARBA00022519"/>
    </source>
</evidence>
<comment type="catalytic activity">
    <reaction evidence="17">
        <text>Mg(2+)(out) + ATP + H2O = Mg(2+)(in) + ADP + phosphate + H(+)</text>
        <dbReference type="Rhea" id="RHEA:10260"/>
        <dbReference type="ChEBI" id="CHEBI:15377"/>
        <dbReference type="ChEBI" id="CHEBI:15378"/>
        <dbReference type="ChEBI" id="CHEBI:18420"/>
        <dbReference type="ChEBI" id="CHEBI:30616"/>
        <dbReference type="ChEBI" id="CHEBI:43474"/>
        <dbReference type="ChEBI" id="CHEBI:456216"/>
        <dbReference type="EC" id="7.2.2.14"/>
    </reaction>
</comment>
<dbReference type="EMBL" id="AP019377">
    <property type="protein sequence ID" value="BBH92179.1"/>
    <property type="molecule type" value="Genomic_DNA"/>
</dbReference>
<evidence type="ECO:0000256" key="16">
    <source>
        <dbReference type="ARBA" id="ARBA00029806"/>
    </source>
</evidence>
<dbReference type="InterPro" id="IPR006068">
    <property type="entry name" value="ATPase_P-typ_cation-transptr_C"/>
</dbReference>
<dbReference type="SFLD" id="SFLDG00002">
    <property type="entry name" value="C1.7:_P-type_atpase_like"/>
    <property type="match status" value="1"/>
</dbReference>
<dbReference type="NCBIfam" id="TIGR01494">
    <property type="entry name" value="ATPase_P-type"/>
    <property type="match status" value="2"/>
</dbReference>
<feature type="transmembrane region" description="Helical" evidence="18">
    <location>
        <begin position="99"/>
        <end position="118"/>
    </location>
</feature>
<comment type="similarity">
    <text evidence="3">Belongs to the cation transport ATPase (P-type) (TC 3.A.3) family. Type IIIB subfamily.</text>
</comment>
<evidence type="ECO:0000256" key="10">
    <source>
        <dbReference type="ARBA" id="ARBA00022741"/>
    </source>
</evidence>
<feature type="transmembrane region" description="Helical" evidence="18">
    <location>
        <begin position="763"/>
        <end position="783"/>
    </location>
</feature>
<keyword evidence="12" id="KW-0460">Magnesium</keyword>
<evidence type="ECO:0000256" key="2">
    <source>
        <dbReference type="ARBA" id="ARBA00004429"/>
    </source>
</evidence>
<evidence type="ECO:0000256" key="8">
    <source>
        <dbReference type="ARBA" id="ARBA00022553"/>
    </source>
</evidence>
<evidence type="ECO:0000256" key="14">
    <source>
        <dbReference type="ARBA" id="ARBA00022989"/>
    </source>
</evidence>
<feature type="transmembrane region" description="Helical" evidence="18">
    <location>
        <begin position="74"/>
        <end position="93"/>
    </location>
</feature>
<evidence type="ECO:0000256" key="11">
    <source>
        <dbReference type="ARBA" id="ARBA00022840"/>
    </source>
</evidence>
<dbReference type="PROSITE" id="PS00154">
    <property type="entry name" value="ATPASE_E1_E2"/>
    <property type="match status" value="1"/>
</dbReference>
<keyword evidence="8" id="KW-0597">Phosphoprotein</keyword>
<comment type="function">
    <text evidence="1">Mediates magnesium influx to the cytosol.</text>
</comment>
<keyword evidence="9 18" id="KW-0812">Transmembrane</keyword>
<dbReference type="InterPro" id="IPR044492">
    <property type="entry name" value="P_typ_ATPase_HD_dom"/>
</dbReference>
<dbReference type="PANTHER" id="PTHR42861">
    <property type="entry name" value="CALCIUM-TRANSPORTING ATPASE"/>
    <property type="match status" value="1"/>
</dbReference>
<feature type="transmembrane region" description="Helical" evidence="18">
    <location>
        <begin position="733"/>
        <end position="757"/>
    </location>
</feature>
<evidence type="ECO:0000256" key="5">
    <source>
        <dbReference type="ARBA" id="ARBA00013555"/>
    </source>
</evidence>
<dbReference type="InterPro" id="IPR006415">
    <property type="entry name" value="P-type_ATPase_IIIB"/>
</dbReference>
<organism evidence="20">
    <name type="scientific">Thermogemmatispora argillosa</name>
    <dbReference type="NCBI Taxonomy" id="2045280"/>
    <lineage>
        <taxon>Bacteria</taxon>
        <taxon>Bacillati</taxon>
        <taxon>Chloroflexota</taxon>
        <taxon>Ktedonobacteria</taxon>
        <taxon>Thermogemmatisporales</taxon>
        <taxon>Thermogemmatisporaceae</taxon>
        <taxon>Thermogemmatispora</taxon>
    </lineage>
</organism>
<dbReference type="InterPro" id="IPR059000">
    <property type="entry name" value="ATPase_P-type_domA"/>
</dbReference>
<feature type="transmembrane region" description="Helical" evidence="18">
    <location>
        <begin position="795"/>
        <end position="816"/>
    </location>
</feature>
<dbReference type="GO" id="GO:0005524">
    <property type="term" value="F:ATP binding"/>
    <property type="evidence" value="ECO:0007669"/>
    <property type="project" value="UniProtKB-KW"/>
</dbReference>
<dbReference type="InterPro" id="IPR008250">
    <property type="entry name" value="ATPase_P-typ_transduc_dom_A_sf"/>
</dbReference>
<dbReference type="Gene3D" id="2.70.150.10">
    <property type="entry name" value="Calcium-transporting ATPase, cytoplasmic transduction domain A"/>
    <property type="match status" value="1"/>
</dbReference>
<keyword evidence="6" id="KW-1003">Cell membrane</keyword>
<keyword evidence="15 18" id="KW-0472">Membrane</keyword>
<protein>
    <recommendedName>
        <fullName evidence="5">Magnesium-transporting ATPase, P-type 1</fullName>
        <ecNumber evidence="4">7.2.2.14</ecNumber>
    </recommendedName>
    <alternativeName>
        <fullName evidence="16">Mg(2+) transport ATPase, P-type 1</fullName>
    </alternativeName>
</protein>
<dbReference type="EC" id="7.2.2.14" evidence="4"/>
<dbReference type="GO" id="GO:0016887">
    <property type="term" value="F:ATP hydrolysis activity"/>
    <property type="evidence" value="ECO:0007669"/>
    <property type="project" value="InterPro"/>
</dbReference>
<name>A0A455SYK1_9CHLR</name>
<dbReference type="Pfam" id="PF00690">
    <property type="entry name" value="Cation_ATPase_N"/>
    <property type="match status" value="1"/>
</dbReference>
<dbReference type="NCBIfam" id="TIGR01524">
    <property type="entry name" value="ATPase-IIIB_Mg"/>
    <property type="match status" value="1"/>
</dbReference>
<evidence type="ECO:0000256" key="6">
    <source>
        <dbReference type="ARBA" id="ARBA00022475"/>
    </source>
</evidence>
<dbReference type="GO" id="GO:0015444">
    <property type="term" value="F:P-type magnesium transporter activity"/>
    <property type="evidence" value="ECO:0007669"/>
    <property type="project" value="UniProtKB-EC"/>
</dbReference>
<dbReference type="Pfam" id="PF13246">
    <property type="entry name" value="Cation_ATPase"/>
    <property type="match status" value="1"/>
</dbReference>
<dbReference type="SUPFAM" id="SSF56784">
    <property type="entry name" value="HAD-like"/>
    <property type="match status" value="1"/>
</dbReference>
<dbReference type="SFLD" id="SFLDS00003">
    <property type="entry name" value="Haloacid_Dehalogenase"/>
    <property type="match status" value="1"/>
</dbReference>
<sequence>MPGLPPPSPGELTTTTTAAVSPRYSQSLSQLLTEVRSSEQGLTEEEARRRLRQFGPNEVAAERTSSGVVQLVRLFLNPLVAVLLLASLVSALLGELTNALIIAIIVLLSLVLNFLQSYRSQRAVERLRSSVAPVAHVLRDGRWQDLPRRLLVPGDVIRLAAGDLVPADARLIEALDLHVQQAALTGESLPVAKRAEETATTLAHPAEASNWVFLGTSVVSGSALALVIATGPRTAFGDVAIRLAQHPPETEFERGLRHFSFLILETVFFLTLFVFLTGVLLHHPLFESVLFALALAVGLTPEFLPMIVTITLGQGAVRMARHKVIVKHLEAIQNFGSIDILCTDKTGTLTRGEMTLQEACDLRGQASERTHFFAYLNSALQTGFNSPLDQAIQRSGAFSLATYRKCGEIPFDFERRRLSVIVEQTTTGKRLLIVKGAPEHILPLCTSCELDGVAQPLTAALQGEAEALHQRFSQEGLRVLAVAYRELPQQERYSQTDEQGLTLLGLLTFVDPPQAGVAEAIAALARDGVQVKIVTGDNELVARHICRQVGLEPARVLVGSQLERMSDAALLGAVEHVTLFARVSPAQKSRILLALKRRGHVVGFLGDGINDAPSLHAADVGISVAGAVDIAREAASILLLEQSLQVLHAGILEGRKAFGNVMKYLLMGTSSNFGNVFSMAGAFLLLPFLPMLPAQILLNNFLYDLAQVTIPTDRVDASLMLKPQRWNIGLIRSFMLLVGPISSLYDFLTFFVMLAVFHASEALFHTGWFIESLATQTLVIFVIRTAGHPLRSRPSLPLTLTTLAVVGCGLLLPWTPLAAPLGFVPLPAGYFLFLAVATLTYLALVELVKGRLLPTGQPTGQPGQAQP</sequence>
<dbReference type="Pfam" id="PF00122">
    <property type="entry name" value="E1-E2_ATPase"/>
    <property type="match status" value="1"/>
</dbReference>
<reference evidence="20" key="1">
    <citation type="submission" date="2018-12" db="EMBL/GenBank/DDBJ databases">
        <title>Novel natural products biosynthetic potential of the class Ktedonobacteria.</title>
        <authorList>
            <person name="Zheng Y."/>
            <person name="Saitou A."/>
            <person name="Wang C.M."/>
            <person name="Toyoda A."/>
            <person name="Minakuchi Y."/>
            <person name="Sekiguchi Y."/>
            <person name="Ueda K."/>
            <person name="Takano H."/>
            <person name="Sakai Y."/>
            <person name="Yokota A."/>
            <person name="Yabe S."/>
        </authorList>
    </citation>
    <scope>NUCLEOTIDE SEQUENCE</scope>
    <source>
        <strain evidence="20">A3-2</strain>
    </source>
</reference>
<comment type="subcellular location">
    <subcellularLocation>
        <location evidence="2">Cell inner membrane</location>
        <topology evidence="2">Multi-pass membrane protein</topology>
    </subcellularLocation>
</comment>
<dbReference type="InterPro" id="IPR023299">
    <property type="entry name" value="ATPase_P-typ_cyto_dom_N"/>
</dbReference>
<accession>A0A455SYK1</accession>
<keyword evidence="7" id="KW-0997">Cell inner membrane</keyword>